<keyword evidence="1" id="KW-0472">Membrane</keyword>
<protein>
    <submittedName>
        <fullName evidence="2">Uncharacterized protein</fullName>
    </submittedName>
</protein>
<dbReference type="InterPro" id="IPR012902">
    <property type="entry name" value="N_methyl_site"/>
</dbReference>
<name>A0A2H0TCJ7_9BACT</name>
<gene>
    <name evidence="2" type="ORF">COU47_04220</name>
</gene>
<evidence type="ECO:0000313" key="2">
    <source>
        <dbReference type="EMBL" id="PIR69271.1"/>
    </source>
</evidence>
<organism evidence="2 3">
    <name type="scientific">Candidatus Niyogibacteria bacterium CG10_big_fil_rev_8_21_14_0_10_46_36</name>
    <dbReference type="NCBI Taxonomy" id="1974726"/>
    <lineage>
        <taxon>Bacteria</taxon>
        <taxon>Candidatus Niyogiibacteriota</taxon>
    </lineage>
</organism>
<evidence type="ECO:0000313" key="3">
    <source>
        <dbReference type="Proteomes" id="UP000231503"/>
    </source>
</evidence>
<evidence type="ECO:0000256" key="1">
    <source>
        <dbReference type="SAM" id="Phobius"/>
    </source>
</evidence>
<keyword evidence="1" id="KW-1133">Transmembrane helix</keyword>
<dbReference type="Gene3D" id="2.60.40.1120">
    <property type="entry name" value="Carboxypeptidase-like, regulatory domain"/>
    <property type="match status" value="1"/>
</dbReference>
<dbReference type="Pfam" id="PF07963">
    <property type="entry name" value="N_methyl"/>
    <property type="match status" value="1"/>
</dbReference>
<dbReference type="PROSITE" id="PS00409">
    <property type="entry name" value="PROKAR_NTER_METHYL"/>
    <property type="match status" value="1"/>
</dbReference>
<keyword evidence="1" id="KW-0812">Transmembrane</keyword>
<sequence>MKMLFLQKQKGFSLLEILIGVFLLMIVFIGIIGAYRVGLRVVSQSRLRVLATALANQRVEFARNLSYVDVGTIGGIPPGVIPETETIARNGVDFIVKTTVVYVDDPFDGEAPADALPNDYKRVKVRVSWDSGTSGDVALISDISPKGLETDIGGGNLFVTVFNAVGIPISEAEVHVVNNDVLPVIDANFETNTDGKVLIAGAPASVEGYEVTVSKTGMSADQTYGTEVVAVPNTPHVTVLEGELTQISFSIDTLGSFSIDTFSPFGGGSFADSFVDASRISASQDIFLSGGAVSLASTTEYVPVGSITSISVGPAELVTWDEFFWNDSEPVDTEIRYRILFFDGLSWGEIPDTDLSGNSVGFINSPVDISGLSTTTYPVLRLYAELTTSNSSSTPLLADWQASWIDGNAIAVPNVDVHVQGAKTIGTDASENPVYKYEADVTTDGGGHADISGWEWDSYTFSIIHPSLSLVDMDPAPQPVTLVPGETKSVSLFVAAENNVLFTVTNSETAEPVFSASVRLTRAISGYDKTQFTNAEGQTIFIPLSSDSYNYEISTAGYQTAAGSVSASGNTARAVTLIPSGL</sequence>
<feature type="transmembrane region" description="Helical" evidence="1">
    <location>
        <begin position="12"/>
        <end position="35"/>
    </location>
</feature>
<comment type="caution">
    <text evidence="2">The sequence shown here is derived from an EMBL/GenBank/DDBJ whole genome shotgun (WGS) entry which is preliminary data.</text>
</comment>
<reference evidence="3" key="1">
    <citation type="submission" date="2017-09" db="EMBL/GenBank/DDBJ databases">
        <title>Depth-based differentiation of microbial function through sediment-hosted aquifers and enrichment of novel symbionts in the deep terrestrial subsurface.</title>
        <authorList>
            <person name="Probst A.J."/>
            <person name="Ladd B."/>
            <person name="Jarett J.K."/>
            <person name="Geller-Mcgrath D.E."/>
            <person name="Sieber C.M.K."/>
            <person name="Emerson J.B."/>
            <person name="Anantharaman K."/>
            <person name="Thomas B.C."/>
            <person name="Malmstrom R."/>
            <person name="Stieglmeier M."/>
            <person name="Klingl A."/>
            <person name="Woyke T."/>
            <person name="Ryan C.M."/>
            <person name="Banfield J.F."/>
        </authorList>
    </citation>
    <scope>NUCLEOTIDE SEQUENCE [LARGE SCALE GENOMIC DNA]</scope>
</reference>
<dbReference type="EMBL" id="PFCO01000009">
    <property type="protein sequence ID" value="PIR69271.1"/>
    <property type="molecule type" value="Genomic_DNA"/>
</dbReference>
<dbReference type="Proteomes" id="UP000231503">
    <property type="component" value="Unassembled WGS sequence"/>
</dbReference>
<dbReference type="AlphaFoldDB" id="A0A2H0TCJ7"/>
<accession>A0A2H0TCJ7</accession>
<proteinExistence type="predicted"/>